<protein>
    <submittedName>
        <fullName evidence="2">Uncharacterized protein</fullName>
    </submittedName>
</protein>
<keyword evidence="3" id="KW-1185">Reference proteome</keyword>
<dbReference type="OrthoDB" id="8123637at2759"/>
<dbReference type="EMBL" id="OU898279">
    <property type="protein sequence ID" value="CAG9833312.1"/>
    <property type="molecule type" value="Genomic_DNA"/>
</dbReference>
<evidence type="ECO:0000256" key="1">
    <source>
        <dbReference type="SAM" id="MobiDB-lite"/>
    </source>
</evidence>
<proteinExistence type="predicted"/>
<reference evidence="2" key="1">
    <citation type="submission" date="2022-01" db="EMBL/GenBank/DDBJ databases">
        <authorList>
            <person name="King R."/>
        </authorList>
    </citation>
    <scope>NUCLEOTIDE SEQUENCE</scope>
</reference>
<dbReference type="AlphaFoldDB" id="A0A9N9T141"/>
<sequence length="158" mass="17807">MGGRSYATIGRGAWSRDTRVVALSRNTVSTILRLKVDHGCFLKHLHKIGVLSTGRCECGISMDDINQIFFNCPVHLNTKDIELDSDNSSDHFDSRSMLSTTSTIPPDEIKNRLKKQLLVKEKRQQRKKCVAKGESSAVTRSRRENSNTIKQSQGIWCD</sequence>
<dbReference type="Proteomes" id="UP001153709">
    <property type="component" value="Chromosome 4"/>
</dbReference>
<evidence type="ECO:0000313" key="3">
    <source>
        <dbReference type="Proteomes" id="UP001153709"/>
    </source>
</evidence>
<name>A0A9N9T141_DIABA</name>
<gene>
    <name evidence="2" type="ORF">DIABBA_LOCUS6722</name>
</gene>
<accession>A0A9N9T141</accession>
<feature type="region of interest" description="Disordered" evidence="1">
    <location>
        <begin position="129"/>
        <end position="158"/>
    </location>
</feature>
<organism evidence="2 3">
    <name type="scientific">Diabrotica balteata</name>
    <name type="common">Banded cucumber beetle</name>
    <dbReference type="NCBI Taxonomy" id="107213"/>
    <lineage>
        <taxon>Eukaryota</taxon>
        <taxon>Metazoa</taxon>
        <taxon>Ecdysozoa</taxon>
        <taxon>Arthropoda</taxon>
        <taxon>Hexapoda</taxon>
        <taxon>Insecta</taxon>
        <taxon>Pterygota</taxon>
        <taxon>Neoptera</taxon>
        <taxon>Endopterygota</taxon>
        <taxon>Coleoptera</taxon>
        <taxon>Polyphaga</taxon>
        <taxon>Cucujiformia</taxon>
        <taxon>Chrysomeloidea</taxon>
        <taxon>Chrysomelidae</taxon>
        <taxon>Galerucinae</taxon>
        <taxon>Diabroticina</taxon>
        <taxon>Diabroticites</taxon>
        <taxon>Diabrotica</taxon>
    </lineage>
</organism>
<evidence type="ECO:0000313" key="2">
    <source>
        <dbReference type="EMBL" id="CAG9833312.1"/>
    </source>
</evidence>
<feature type="compositionally biased region" description="Polar residues" evidence="1">
    <location>
        <begin position="146"/>
        <end position="158"/>
    </location>
</feature>